<feature type="domain" description="Cytochrome oxidase subunit II transmembrane region profile" evidence="17">
    <location>
        <begin position="16"/>
        <end position="113"/>
    </location>
</feature>
<dbReference type="PANTHER" id="PTHR22888">
    <property type="entry name" value="CYTOCHROME C OXIDASE, SUBUNIT II"/>
    <property type="match status" value="1"/>
</dbReference>
<dbReference type="Pfam" id="PF00116">
    <property type="entry name" value="COX2"/>
    <property type="match status" value="1"/>
</dbReference>
<evidence type="ECO:0000256" key="1">
    <source>
        <dbReference type="ARBA" id="ARBA00004651"/>
    </source>
</evidence>
<evidence type="ECO:0000259" key="16">
    <source>
        <dbReference type="PROSITE" id="PS50857"/>
    </source>
</evidence>
<keyword evidence="4" id="KW-1003">Cell membrane</keyword>
<dbReference type="Gene3D" id="2.60.40.420">
    <property type="entry name" value="Cupredoxins - blue copper proteins"/>
    <property type="match status" value="1"/>
</dbReference>
<dbReference type="Proteomes" id="UP001193501">
    <property type="component" value="Unassembled WGS sequence"/>
</dbReference>
<evidence type="ECO:0000256" key="8">
    <source>
        <dbReference type="ARBA" id="ARBA00022982"/>
    </source>
</evidence>
<evidence type="ECO:0000259" key="17">
    <source>
        <dbReference type="PROSITE" id="PS50999"/>
    </source>
</evidence>
<dbReference type="Pfam" id="PF06481">
    <property type="entry name" value="COX_ARM"/>
    <property type="match status" value="1"/>
</dbReference>
<dbReference type="SUPFAM" id="SSF81464">
    <property type="entry name" value="Cytochrome c oxidase subunit II-like, transmembrane region"/>
    <property type="match status" value="1"/>
</dbReference>
<evidence type="ECO:0000256" key="2">
    <source>
        <dbReference type="ARBA" id="ARBA00007866"/>
    </source>
</evidence>
<dbReference type="Gene3D" id="1.10.287.90">
    <property type="match status" value="1"/>
</dbReference>
<sequence length="373" mass="40057">MPFKLRWLGLSALTLVLMGCKSEVLDPAGPVALEQRDLLISSTLLMLIIIIPVMVLTVWFAWVYRAGNKAADYRPNWDHSTKLELVIWAAPLFIIISLGALTWVGTHMTDPYRPLAEDGKGQSLEGVEPLNVQVVALDWKWLFILPEEGVASVNELAVPVGRPVEFHLTSDSVMNAFYIPAMAGMIYAMPGMQTELNGLFDHAGTFQGTASHYSGAGFSGMKFKVHALDDKGFADWVAKAKQGAVLDSATYLALAEKSEKNPVAYYGQVEEGLFARAVNLCVIEGKMCQAEMMALDMKGGTGVATPLASLPGRNPALAQAGFVTGVCTVEELLAASLPERAPIPRTEPLLGHGLTLPGAPNPLATLPLSPSDL</sequence>
<evidence type="ECO:0000256" key="14">
    <source>
        <dbReference type="ARBA" id="ARBA00030198"/>
    </source>
</evidence>
<dbReference type="PROSITE" id="PS50999">
    <property type="entry name" value="COX2_TM"/>
    <property type="match status" value="1"/>
</dbReference>
<keyword evidence="9 15" id="KW-1133">Transmembrane helix</keyword>
<keyword evidence="3" id="KW-0813">Transport</keyword>
<dbReference type="GO" id="GO:0005886">
    <property type="term" value="C:plasma membrane"/>
    <property type="evidence" value="ECO:0007669"/>
    <property type="project" value="UniProtKB-SubCell"/>
</dbReference>
<organism evidence="18 19">
    <name type="scientific">Stagnihabitans tardus</name>
    <dbReference type="NCBI Taxonomy" id="2699202"/>
    <lineage>
        <taxon>Bacteria</taxon>
        <taxon>Pseudomonadati</taxon>
        <taxon>Pseudomonadota</taxon>
        <taxon>Alphaproteobacteria</taxon>
        <taxon>Rhodobacterales</taxon>
        <taxon>Paracoccaceae</taxon>
        <taxon>Stagnihabitans</taxon>
    </lineage>
</organism>
<comment type="similarity">
    <text evidence="2">Belongs to the cytochrome c oxidase subunit 2 family.</text>
</comment>
<dbReference type="GO" id="GO:0005507">
    <property type="term" value="F:copper ion binding"/>
    <property type="evidence" value="ECO:0007669"/>
    <property type="project" value="InterPro"/>
</dbReference>
<feature type="transmembrane region" description="Helical" evidence="15">
    <location>
        <begin position="38"/>
        <end position="64"/>
    </location>
</feature>
<dbReference type="GO" id="GO:0009486">
    <property type="term" value="F:cytochrome bo3 ubiquinol oxidase activity"/>
    <property type="evidence" value="ECO:0007669"/>
    <property type="project" value="InterPro"/>
</dbReference>
<dbReference type="InterPro" id="IPR006333">
    <property type="entry name" value="Cyt_o_ubiquinol_oxidase_su2"/>
</dbReference>
<evidence type="ECO:0000256" key="4">
    <source>
        <dbReference type="ARBA" id="ARBA00022475"/>
    </source>
</evidence>
<dbReference type="GO" id="GO:0042773">
    <property type="term" value="P:ATP synthesis coupled electron transport"/>
    <property type="evidence" value="ECO:0007669"/>
    <property type="project" value="TreeGrafter"/>
</dbReference>
<dbReference type="NCBIfam" id="TIGR01433">
    <property type="entry name" value="CyoA"/>
    <property type="match status" value="1"/>
</dbReference>
<evidence type="ECO:0000256" key="13">
    <source>
        <dbReference type="ARBA" id="ARBA00023288"/>
    </source>
</evidence>
<keyword evidence="12" id="KW-0564">Palmitate</keyword>
<evidence type="ECO:0000256" key="9">
    <source>
        <dbReference type="ARBA" id="ARBA00022989"/>
    </source>
</evidence>
<evidence type="ECO:0000256" key="6">
    <source>
        <dbReference type="ARBA" id="ARBA00022692"/>
    </source>
</evidence>
<dbReference type="SUPFAM" id="SSF49503">
    <property type="entry name" value="Cupredoxins"/>
    <property type="match status" value="1"/>
</dbReference>
<keyword evidence="13" id="KW-0449">Lipoprotein</keyword>
<evidence type="ECO:0000313" key="18">
    <source>
        <dbReference type="EMBL" id="NBZ87750.1"/>
    </source>
</evidence>
<keyword evidence="6 15" id="KW-0812">Transmembrane</keyword>
<dbReference type="GO" id="GO:0004129">
    <property type="term" value="F:cytochrome-c oxidase activity"/>
    <property type="evidence" value="ECO:0007669"/>
    <property type="project" value="InterPro"/>
</dbReference>
<keyword evidence="11 15" id="KW-0472">Membrane</keyword>
<keyword evidence="19" id="KW-1185">Reference proteome</keyword>
<dbReference type="InterPro" id="IPR010514">
    <property type="entry name" value="COX_ARM"/>
</dbReference>
<dbReference type="PANTHER" id="PTHR22888:SF18">
    <property type="entry name" value="CYTOCHROME BO(3) UBIQUINOL OXIDASE SUBUNIT 2"/>
    <property type="match status" value="1"/>
</dbReference>
<dbReference type="EMBL" id="JAABNR010000007">
    <property type="protein sequence ID" value="NBZ87750.1"/>
    <property type="molecule type" value="Genomic_DNA"/>
</dbReference>
<dbReference type="CDD" id="cd04212">
    <property type="entry name" value="CuRO_UO_II"/>
    <property type="match status" value="1"/>
</dbReference>
<evidence type="ECO:0000256" key="7">
    <source>
        <dbReference type="ARBA" id="ARBA00022729"/>
    </source>
</evidence>
<accession>A0AAE4YDR4</accession>
<protein>
    <recommendedName>
        <fullName evidence="14">Ubiquinol oxidase polypeptide II</fullName>
    </recommendedName>
</protein>
<dbReference type="PROSITE" id="PS50857">
    <property type="entry name" value="COX2_CUA"/>
    <property type="match status" value="1"/>
</dbReference>
<evidence type="ECO:0000256" key="15">
    <source>
        <dbReference type="SAM" id="Phobius"/>
    </source>
</evidence>
<dbReference type="InterPro" id="IPR002429">
    <property type="entry name" value="CcO_II-like_C"/>
</dbReference>
<proteinExistence type="inferred from homology"/>
<dbReference type="AlphaFoldDB" id="A0AAE4YDR4"/>
<keyword evidence="8" id="KW-0249">Electron transport</keyword>
<evidence type="ECO:0000256" key="10">
    <source>
        <dbReference type="ARBA" id="ARBA00023002"/>
    </source>
</evidence>
<reference evidence="18" key="1">
    <citation type="submission" date="2020-01" db="EMBL/GenBank/DDBJ databases">
        <authorList>
            <person name="Chen W.-M."/>
        </authorList>
    </citation>
    <scope>NUCLEOTIDE SEQUENCE</scope>
    <source>
        <strain evidence="18">CYK-10</strain>
    </source>
</reference>
<keyword evidence="5" id="KW-0679">Respiratory chain</keyword>
<evidence type="ECO:0000313" key="19">
    <source>
        <dbReference type="Proteomes" id="UP001193501"/>
    </source>
</evidence>
<name>A0AAE4YDR4_9RHOB</name>
<dbReference type="InterPro" id="IPR045187">
    <property type="entry name" value="CcO_II"/>
</dbReference>
<evidence type="ECO:0000256" key="5">
    <source>
        <dbReference type="ARBA" id="ARBA00022660"/>
    </source>
</evidence>
<dbReference type="InterPro" id="IPR034227">
    <property type="entry name" value="CuRO_UO_II"/>
</dbReference>
<dbReference type="RefSeq" id="WP_168774561.1">
    <property type="nucleotide sequence ID" value="NZ_JAABNR010000007.1"/>
</dbReference>
<keyword evidence="7" id="KW-0732">Signal</keyword>
<dbReference type="InterPro" id="IPR011759">
    <property type="entry name" value="Cyt_c_oxidase_su2_TM_dom"/>
</dbReference>
<dbReference type="InterPro" id="IPR008972">
    <property type="entry name" value="Cupredoxin"/>
</dbReference>
<comment type="subcellular location">
    <subcellularLocation>
        <location evidence="1">Cell membrane</location>
        <topology evidence="1">Multi-pass membrane protein</topology>
    </subcellularLocation>
</comment>
<evidence type="ECO:0000256" key="3">
    <source>
        <dbReference type="ARBA" id="ARBA00022448"/>
    </source>
</evidence>
<dbReference type="GO" id="GO:0016682">
    <property type="term" value="F:oxidoreductase activity, acting on diphenols and related substances as donors, oxygen as acceptor"/>
    <property type="evidence" value="ECO:0007669"/>
    <property type="project" value="InterPro"/>
</dbReference>
<feature type="transmembrane region" description="Helical" evidence="15">
    <location>
        <begin position="85"/>
        <end position="105"/>
    </location>
</feature>
<keyword evidence="10" id="KW-0560">Oxidoreductase</keyword>
<gene>
    <name evidence="18" type="primary">cyoA</name>
    <name evidence="18" type="ORF">GV832_09190</name>
</gene>
<evidence type="ECO:0000256" key="11">
    <source>
        <dbReference type="ARBA" id="ARBA00023136"/>
    </source>
</evidence>
<evidence type="ECO:0000256" key="12">
    <source>
        <dbReference type="ARBA" id="ARBA00023139"/>
    </source>
</evidence>
<dbReference type="InterPro" id="IPR036257">
    <property type="entry name" value="Cyt_c_oxidase_su2_TM_sf"/>
</dbReference>
<dbReference type="PROSITE" id="PS51257">
    <property type="entry name" value="PROKAR_LIPOPROTEIN"/>
    <property type="match status" value="1"/>
</dbReference>
<comment type="caution">
    <text evidence="18">The sequence shown here is derived from an EMBL/GenBank/DDBJ whole genome shotgun (WGS) entry which is preliminary data.</text>
</comment>
<feature type="domain" description="Cytochrome oxidase subunit II copper A binding" evidence="16">
    <location>
        <begin position="127"/>
        <end position="239"/>
    </location>
</feature>